<gene>
    <name evidence="2" type="ORF">N0F65_006654</name>
</gene>
<dbReference type="PANTHER" id="PTHR44329">
    <property type="entry name" value="SERINE/THREONINE-PROTEIN KINASE TNNI3K-RELATED"/>
    <property type="match status" value="1"/>
</dbReference>
<dbReference type="PANTHER" id="PTHR44329:SF214">
    <property type="entry name" value="PROTEIN KINASE DOMAIN-CONTAINING PROTEIN"/>
    <property type="match status" value="1"/>
</dbReference>
<dbReference type="InterPro" id="IPR011009">
    <property type="entry name" value="Kinase-like_dom_sf"/>
</dbReference>
<protein>
    <recommendedName>
        <fullName evidence="1">Protein kinase domain-containing protein</fullName>
    </recommendedName>
</protein>
<feature type="domain" description="Protein kinase" evidence="1">
    <location>
        <begin position="1"/>
        <end position="137"/>
    </location>
</feature>
<dbReference type="InterPro" id="IPR008271">
    <property type="entry name" value="Ser/Thr_kinase_AS"/>
</dbReference>
<evidence type="ECO:0000313" key="3">
    <source>
        <dbReference type="Proteomes" id="UP001146120"/>
    </source>
</evidence>
<reference evidence="2" key="1">
    <citation type="submission" date="2022-11" db="EMBL/GenBank/DDBJ databases">
        <authorList>
            <person name="Morgan W.R."/>
            <person name="Tartar A."/>
        </authorList>
    </citation>
    <scope>NUCLEOTIDE SEQUENCE</scope>
    <source>
        <strain evidence="2">ARSEF 373</strain>
    </source>
</reference>
<dbReference type="GO" id="GO:0004713">
    <property type="term" value="F:protein tyrosine kinase activity"/>
    <property type="evidence" value="ECO:0007669"/>
    <property type="project" value="InterPro"/>
</dbReference>
<proteinExistence type="predicted"/>
<dbReference type="PROSITE" id="PS50011">
    <property type="entry name" value="PROTEIN_KINASE_DOM"/>
    <property type="match status" value="1"/>
</dbReference>
<keyword evidence="3" id="KW-1185">Reference proteome</keyword>
<dbReference type="InterPro" id="IPR051681">
    <property type="entry name" value="Ser/Thr_Kinases-Pseudokinases"/>
</dbReference>
<evidence type="ECO:0000313" key="2">
    <source>
        <dbReference type="EMBL" id="DAZ94067.1"/>
    </source>
</evidence>
<dbReference type="EMBL" id="DAKRPA010000271">
    <property type="protein sequence ID" value="DAZ94067.1"/>
    <property type="molecule type" value="Genomic_DNA"/>
</dbReference>
<accession>A0AAV2YHG9</accession>
<name>A0AAV2YHG9_9STRA</name>
<dbReference type="GO" id="GO:0005524">
    <property type="term" value="F:ATP binding"/>
    <property type="evidence" value="ECO:0007669"/>
    <property type="project" value="InterPro"/>
</dbReference>
<dbReference type="AlphaFoldDB" id="A0AAV2YHG9"/>
<sequence length="137" mass="15014">MVIGIAQALAYLHARTPAVIHRDLKSKNMLLNDQLQAKLIDFGVSQKSDIYSFGVFLSEVDTGTTPYSDLKTGDGAKMSTLRVLQLVMAGQVTPTFSSECPARIRNIAMLCLDFQPEKRPSAREIVDVLTGNQLDSV</sequence>
<dbReference type="SMART" id="SM00219">
    <property type="entry name" value="TyrKc"/>
    <property type="match status" value="1"/>
</dbReference>
<comment type="caution">
    <text evidence="2">The sequence shown here is derived from an EMBL/GenBank/DDBJ whole genome shotgun (WGS) entry which is preliminary data.</text>
</comment>
<dbReference type="Gene3D" id="1.10.510.10">
    <property type="entry name" value="Transferase(Phosphotransferase) domain 1"/>
    <property type="match status" value="2"/>
</dbReference>
<dbReference type="PROSITE" id="PS00108">
    <property type="entry name" value="PROTEIN_KINASE_ST"/>
    <property type="match status" value="1"/>
</dbReference>
<dbReference type="SUPFAM" id="SSF56112">
    <property type="entry name" value="Protein kinase-like (PK-like)"/>
    <property type="match status" value="1"/>
</dbReference>
<dbReference type="InterPro" id="IPR020635">
    <property type="entry name" value="Tyr_kinase_cat_dom"/>
</dbReference>
<dbReference type="GO" id="GO:0004674">
    <property type="term" value="F:protein serine/threonine kinase activity"/>
    <property type="evidence" value="ECO:0007669"/>
    <property type="project" value="TreeGrafter"/>
</dbReference>
<reference evidence="2" key="2">
    <citation type="journal article" date="2023" name="Microbiol Resour">
        <title>Decontamination and Annotation of the Draft Genome Sequence of the Oomycete Lagenidium giganteum ARSEF 373.</title>
        <authorList>
            <person name="Morgan W.R."/>
            <person name="Tartar A."/>
        </authorList>
    </citation>
    <scope>NUCLEOTIDE SEQUENCE</scope>
    <source>
        <strain evidence="2">ARSEF 373</strain>
    </source>
</reference>
<dbReference type="Proteomes" id="UP001146120">
    <property type="component" value="Unassembled WGS sequence"/>
</dbReference>
<dbReference type="Pfam" id="PF00069">
    <property type="entry name" value="Pkinase"/>
    <property type="match status" value="1"/>
</dbReference>
<evidence type="ECO:0000259" key="1">
    <source>
        <dbReference type="PROSITE" id="PS50011"/>
    </source>
</evidence>
<organism evidence="2 3">
    <name type="scientific">Lagenidium giganteum</name>
    <dbReference type="NCBI Taxonomy" id="4803"/>
    <lineage>
        <taxon>Eukaryota</taxon>
        <taxon>Sar</taxon>
        <taxon>Stramenopiles</taxon>
        <taxon>Oomycota</taxon>
        <taxon>Peronosporomycetes</taxon>
        <taxon>Pythiales</taxon>
        <taxon>Pythiaceae</taxon>
    </lineage>
</organism>
<dbReference type="InterPro" id="IPR000719">
    <property type="entry name" value="Prot_kinase_dom"/>
</dbReference>